<gene>
    <name evidence="3" type="ORF">GGR04_001828</name>
</gene>
<feature type="transmembrane region" description="Helical" evidence="1">
    <location>
        <begin position="66"/>
        <end position="84"/>
    </location>
</feature>
<dbReference type="InterPro" id="IPR045594">
    <property type="entry name" value="DUF6460"/>
</dbReference>
<keyword evidence="1" id="KW-0472">Membrane</keyword>
<keyword evidence="1" id="KW-1133">Transmembrane helix</keyword>
<comment type="caution">
    <text evidence="3">The sequence shown here is derived from an EMBL/GenBank/DDBJ whole genome shotgun (WGS) entry which is preliminary data.</text>
</comment>
<sequence>MSGRVSSFLGGSPLSVAVRLVVISLLVGVLLSWLDIRPAELIDGAVDLVRWAWFSVFGSLNRALDYFILGAVIVVPIFFLSRLLKSSRG</sequence>
<reference evidence="3 4" key="1">
    <citation type="submission" date="2020-08" db="EMBL/GenBank/DDBJ databases">
        <title>Genomic Encyclopedia of Type Strains, Phase IV (KMG-IV): sequencing the most valuable type-strain genomes for metagenomic binning, comparative biology and taxonomic classification.</title>
        <authorList>
            <person name="Goeker M."/>
        </authorList>
    </citation>
    <scope>NUCLEOTIDE SEQUENCE [LARGE SCALE GENOMIC DNA]</scope>
    <source>
        <strain evidence="3 4">DSM 102238</strain>
    </source>
</reference>
<dbReference type="Proteomes" id="UP000542776">
    <property type="component" value="Unassembled WGS sequence"/>
</dbReference>
<dbReference type="EMBL" id="JACIEK010000003">
    <property type="protein sequence ID" value="MBB3997990.1"/>
    <property type="molecule type" value="Genomic_DNA"/>
</dbReference>
<name>A0A7W6EAY7_9HYPH</name>
<dbReference type="AlphaFoldDB" id="A0A7W6EAY7"/>
<feature type="transmembrane region" description="Helical" evidence="1">
    <location>
        <begin position="16"/>
        <end position="34"/>
    </location>
</feature>
<dbReference type="Pfam" id="PF20061">
    <property type="entry name" value="DUF6460"/>
    <property type="match status" value="1"/>
</dbReference>
<accession>A0A7W6EAY7</accession>
<protein>
    <recommendedName>
        <fullName evidence="2">DUF6460 domain-containing protein</fullName>
    </recommendedName>
</protein>
<organism evidence="3 4">
    <name type="scientific">Aureimonas pseudogalii</name>
    <dbReference type="NCBI Taxonomy" id="1744844"/>
    <lineage>
        <taxon>Bacteria</taxon>
        <taxon>Pseudomonadati</taxon>
        <taxon>Pseudomonadota</taxon>
        <taxon>Alphaproteobacteria</taxon>
        <taxon>Hyphomicrobiales</taxon>
        <taxon>Aurantimonadaceae</taxon>
        <taxon>Aureimonas</taxon>
    </lineage>
</organism>
<keyword evidence="4" id="KW-1185">Reference proteome</keyword>
<dbReference type="RefSeq" id="WP_183199524.1">
    <property type="nucleotide sequence ID" value="NZ_JACIEK010000003.1"/>
</dbReference>
<proteinExistence type="predicted"/>
<keyword evidence="1" id="KW-0812">Transmembrane</keyword>
<evidence type="ECO:0000256" key="1">
    <source>
        <dbReference type="SAM" id="Phobius"/>
    </source>
</evidence>
<feature type="domain" description="DUF6460" evidence="2">
    <location>
        <begin position="53"/>
        <end position="86"/>
    </location>
</feature>
<evidence type="ECO:0000313" key="4">
    <source>
        <dbReference type="Proteomes" id="UP000542776"/>
    </source>
</evidence>
<evidence type="ECO:0000313" key="3">
    <source>
        <dbReference type="EMBL" id="MBB3997990.1"/>
    </source>
</evidence>
<evidence type="ECO:0000259" key="2">
    <source>
        <dbReference type="Pfam" id="PF20061"/>
    </source>
</evidence>